<dbReference type="InterPro" id="IPR054471">
    <property type="entry name" value="GPIID_WHD"/>
</dbReference>
<accession>A0A6A5XQ72</accession>
<sequence>MSQFTQVYIVLDALDECTQRHELVDLLEKIVDAQIDNMHLLMTSRKEREIEILLERYVGEEDTICLQSDVVDEDIKRYIQERLSTDKTLAKWNKDADTRQRIEAALMSGACGMFRWAVCQLDTLAICRNRVDLYKALATLPKTLDQTYDRILTAISENDRNYAMRILQWLAFSMRPMSVEEVAEIVAIDVARDPAFERDEVLEDPLEALNICSSLVTIVTTQVLEMSQSRPGFPIIERTQRIIALAHYSVREYLVSDRLRQGLARQYSLQEAECHSVITNGCLNYLLQLPRPLSKDVFQTSALAQYAAEFWSSHLTQARDDMEKLSQLAIGLMSTESLAYLTWRQLFNPESPWGEPVLNLHLERLPEPLYYAALLGLNTTTELMLGQGAEVNTRGGRHGHPLIAASLKGHEQVVRILLKAGADIDVYSKEDGCPLLAASRNGHEQVVQILLDNGADINAQGWRSGNALQAASAAGHQSIVQLLLDNGADSNKQGGDGKNALNEAAGRGHVAIVELLL</sequence>
<dbReference type="OrthoDB" id="1577640at2759"/>
<dbReference type="Pfam" id="PF13637">
    <property type="entry name" value="Ank_4"/>
    <property type="match status" value="1"/>
</dbReference>
<feature type="repeat" description="ANK" evidence="2">
    <location>
        <begin position="430"/>
        <end position="462"/>
    </location>
</feature>
<feature type="repeat" description="ANK" evidence="2">
    <location>
        <begin position="397"/>
        <end position="429"/>
    </location>
</feature>
<dbReference type="Pfam" id="PF12796">
    <property type="entry name" value="Ank_2"/>
    <property type="match status" value="1"/>
</dbReference>
<evidence type="ECO:0000313" key="6">
    <source>
        <dbReference type="Proteomes" id="UP000799778"/>
    </source>
</evidence>
<dbReference type="Gene3D" id="1.25.40.20">
    <property type="entry name" value="Ankyrin repeat-containing domain"/>
    <property type="match status" value="1"/>
</dbReference>
<dbReference type="InterPro" id="IPR056884">
    <property type="entry name" value="NPHP3-like_N"/>
</dbReference>
<keyword evidence="6" id="KW-1185">Reference proteome</keyword>
<dbReference type="SUPFAM" id="SSF48403">
    <property type="entry name" value="Ankyrin repeat"/>
    <property type="match status" value="1"/>
</dbReference>
<evidence type="ECO:0000256" key="1">
    <source>
        <dbReference type="ARBA" id="ARBA00022737"/>
    </source>
</evidence>
<keyword evidence="2" id="KW-0040">ANK repeat</keyword>
<dbReference type="Proteomes" id="UP000799778">
    <property type="component" value="Unassembled WGS sequence"/>
</dbReference>
<dbReference type="InterPro" id="IPR036770">
    <property type="entry name" value="Ankyrin_rpt-contain_sf"/>
</dbReference>
<keyword evidence="1" id="KW-0677">Repeat</keyword>
<feature type="domain" description="GPI inositol-deacylase winged helix" evidence="3">
    <location>
        <begin position="157"/>
        <end position="226"/>
    </location>
</feature>
<evidence type="ECO:0000313" key="5">
    <source>
        <dbReference type="EMBL" id="KAF2015083.1"/>
    </source>
</evidence>
<dbReference type="PANTHER" id="PTHR10039">
    <property type="entry name" value="AMELOGENIN"/>
    <property type="match status" value="1"/>
</dbReference>
<feature type="repeat" description="ANK" evidence="2">
    <location>
        <begin position="463"/>
        <end position="495"/>
    </location>
</feature>
<dbReference type="InterPro" id="IPR002110">
    <property type="entry name" value="Ankyrin_rpt"/>
</dbReference>
<dbReference type="AlphaFoldDB" id="A0A6A5XQ72"/>
<reference evidence="5" key="1">
    <citation type="journal article" date="2020" name="Stud. Mycol.">
        <title>101 Dothideomycetes genomes: a test case for predicting lifestyles and emergence of pathogens.</title>
        <authorList>
            <person name="Haridas S."/>
            <person name="Albert R."/>
            <person name="Binder M."/>
            <person name="Bloem J."/>
            <person name="Labutti K."/>
            <person name="Salamov A."/>
            <person name="Andreopoulos B."/>
            <person name="Baker S."/>
            <person name="Barry K."/>
            <person name="Bills G."/>
            <person name="Bluhm B."/>
            <person name="Cannon C."/>
            <person name="Castanera R."/>
            <person name="Culley D."/>
            <person name="Daum C."/>
            <person name="Ezra D."/>
            <person name="Gonzalez J."/>
            <person name="Henrissat B."/>
            <person name="Kuo A."/>
            <person name="Liang C."/>
            <person name="Lipzen A."/>
            <person name="Lutzoni F."/>
            <person name="Magnuson J."/>
            <person name="Mondo S."/>
            <person name="Nolan M."/>
            <person name="Ohm R."/>
            <person name="Pangilinan J."/>
            <person name="Park H.-J."/>
            <person name="Ramirez L."/>
            <person name="Alfaro M."/>
            <person name="Sun H."/>
            <person name="Tritt A."/>
            <person name="Yoshinaga Y."/>
            <person name="Zwiers L.-H."/>
            <person name="Turgeon B."/>
            <person name="Goodwin S."/>
            <person name="Spatafora J."/>
            <person name="Crous P."/>
            <person name="Grigoriev I."/>
        </authorList>
    </citation>
    <scope>NUCLEOTIDE SEQUENCE</scope>
    <source>
        <strain evidence="5">CBS 175.79</strain>
    </source>
</reference>
<dbReference type="Pfam" id="PF24883">
    <property type="entry name" value="NPHP3_N"/>
    <property type="match status" value="1"/>
</dbReference>
<feature type="domain" description="Nephrocystin 3-like N-terminal" evidence="4">
    <location>
        <begin position="3"/>
        <end position="45"/>
    </location>
</feature>
<feature type="repeat" description="ANK" evidence="2">
    <location>
        <begin position="496"/>
        <end position="517"/>
    </location>
</feature>
<proteinExistence type="predicted"/>
<dbReference type="SMART" id="SM00248">
    <property type="entry name" value="ANK"/>
    <property type="match status" value="4"/>
</dbReference>
<name>A0A6A5XQ72_9PLEO</name>
<feature type="non-terminal residue" evidence="5">
    <location>
        <position position="517"/>
    </location>
</feature>
<evidence type="ECO:0000256" key="2">
    <source>
        <dbReference type="PROSITE-ProRule" id="PRU00023"/>
    </source>
</evidence>
<protein>
    <submittedName>
        <fullName evidence="5">Uncharacterized protein</fullName>
    </submittedName>
</protein>
<dbReference type="RefSeq" id="XP_033383422.1">
    <property type="nucleotide sequence ID" value="XM_033523003.1"/>
</dbReference>
<gene>
    <name evidence="5" type="ORF">BU24DRAFT_328252</name>
</gene>
<dbReference type="GeneID" id="54280400"/>
<dbReference type="Pfam" id="PF22939">
    <property type="entry name" value="WHD_GPIID"/>
    <property type="match status" value="1"/>
</dbReference>
<dbReference type="PANTHER" id="PTHR10039:SF16">
    <property type="entry name" value="GPI INOSITOL-DEACYLASE"/>
    <property type="match status" value="1"/>
</dbReference>
<dbReference type="PROSITE" id="PS50297">
    <property type="entry name" value="ANK_REP_REGION"/>
    <property type="match status" value="4"/>
</dbReference>
<evidence type="ECO:0000259" key="4">
    <source>
        <dbReference type="Pfam" id="PF24883"/>
    </source>
</evidence>
<evidence type="ECO:0000259" key="3">
    <source>
        <dbReference type="Pfam" id="PF22939"/>
    </source>
</evidence>
<dbReference type="PROSITE" id="PS50088">
    <property type="entry name" value="ANK_REPEAT"/>
    <property type="match status" value="4"/>
</dbReference>
<organism evidence="5 6">
    <name type="scientific">Aaosphaeria arxii CBS 175.79</name>
    <dbReference type="NCBI Taxonomy" id="1450172"/>
    <lineage>
        <taxon>Eukaryota</taxon>
        <taxon>Fungi</taxon>
        <taxon>Dikarya</taxon>
        <taxon>Ascomycota</taxon>
        <taxon>Pezizomycotina</taxon>
        <taxon>Dothideomycetes</taxon>
        <taxon>Pleosporomycetidae</taxon>
        <taxon>Pleosporales</taxon>
        <taxon>Pleosporales incertae sedis</taxon>
        <taxon>Aaosphaeria</taxon>
    </lineage>
</organism>
<dbReference type="EMBL" id="ML978070">
    <property type="protein sequence ID" value="KAF2015083.1"/>
    <property type="molecule type" value="Genomic_DNA"/>
</dbReference>